<dbReference type="Pfam" id="PF08661">
    <property type="entry name" value="Rep_fac-A_3"/>
    <property type="match status" value="1"/>
</dbReference>
<evidence type="ECO:0000313" key="4">
    <source>
        <dbReference type="EMBL" id="EUD69506.1"/>
    </source>
</evidence>
<proteinExistence type="inferred from homology"/>
<evidence type="ECO:0000256" key="3">
    <source>
        <dbReference type="ARBA" id="ARBA00023242"/>
    </source>
</evidence>
<evidence type="ECO:0008006" key="6">
    <source>
        <dbReference type="Google" id="ProtNLM"/>
    </source>
</evidence>
<dbReference type="AlphaFoldDB" id="W7AVU0"/>
<dbReference type="GO" id="GO:0006284">
    <property type="term" value="P:base-excision repair"/>
    <property type="evidence" value="ECO:0007669"/>
    <property type="project" value="TreeGrafter"/>
</dbReference>
<dbReference type="GO" id="GO:0006260">
    <property type="term" value="P:DNA replication"/>
    <property type="evidence" value="ECO:0007669"/>
    <property type="project" value="InterPro"/>
</dbReference>
<dbReference type="PANTHER" id="PTHR15114:SF1">
    <property type="entry name" value="REPLICATION PROTEIN A 14 KDA SUBUNIT"/>
    <property type="match status" value="1"/>
</dbReference>
<dbReference type="InterPro" id="IPR013970">
    <property type="entry name" value="Rfa2"/>
</dbReference>
<reference evidence="4 5" key="1">
    <citation type="submission" date="2013-02" db="EMBL/GenBank/DDBJ databases">
        <title>The Genome Sequence of Plasmodium inui San Antonio 1.</title>
        <authorList>
            <consortium name="The Broad Institute Genome Sequencing Platform"/>
            <consortium name="The Broad Institute Genome Sequencing Center for Infectious Disease"/>
            <person name="Neafsey D."/>
            <person name="Cheeseman I."/>
            <person name="Volkman S."/>
            <person name="Adams J."/>
            <person name="Walker B."/>
            <person name="Young S.K."/>
            <person name="Zeng Q."/>
            <person name="Gargeya S."/>
            <person name="Fitzgerald M."/>
            <person name="Haas B."/>
            <person name="Abouelleil A."/>
            <person name="Alvarado L."/>
            <person name="Arachchi H.M."/>
            <person name="Berlin A.M."/>
            <person name="Chapman S.B."/>
            <person name="Dewar J."/>
            <person name="Goldberg J."/>
            <person name="Griggs A."/>
            <person name="Gujja S."/>
            <person name="Hansen M."/>
            <person name="Howarth C."/>
            <person name="Imamovic A."/>
            <person name="Larimer J."/>
            <person name="McCowan C."/>
            <person name="Murphy C."/>
            <person name="Neiman D."/>
            <person name="Pearson M."/>
            <person name="Priest M."/>
            <person name="Roberts A."/>
            <person name="Saif S."/>
            <person name="Shea T."/>
            <person name="Sisk P."/>
            <person name="Sykes S."/>
            <person name="Wortman J."/>
            <person name="Nusbaum C."/>
            <person name="Birren B."/>
        </authorList>
    </citation>
    <scope>NUCLEOTIDE SEQUENCE [LARGE SCALE GENOMIC DNA]</scope>
    <source>
        <strain evidence="4 5">San Antonio 1</strain>
    </source>
</reference>
<keyword evidence="5" id="KW-1185">Reference proteome</keyword>
<dbReference type="GO" id="GO:0003697">
    <property type="term" value="F:single-stranded DNA binding"/>
    <property type="evidence" value="ECO:0007669"/>
    <property type="project" value="TreeGrafter"/>
</dbReference>
<dbReference type="SUPFAM" id="SSF50249">
    <property type="entry name" value="Nucleic acid-binding proteins"/>
    <property type="match status" value="1"/>
</dbReference>
<evidence type="ECO:0000256" key="2">
    <source>
        <dbReference type="ARBA" id="ARBA00009761"/>
    </source>
</evidence>
<dbReference type="GO" id="GO:0005662">
    <property type="term" value="C:DNA replication factor A complex"/>
    <property type="evidence" value="ECO:0007669"/>
    <property type="project" value="TreeGrafter"/>
</dbReference>
<dbReference type="GO" id="GO:0006289">
    <property type="term" value="P:nucleotide-excision repair"/>
    <property type="evidence" value="ECO:0007669"/>
    <property type="project" value="TreeGrafter"/>
</dbReference>
<keyword evidence="3" id="KW-0539">Nucleus</keyword>
<dbReference type="Gene3D" id="2.40.50.140">
    <property type="entry name" value="Nucleic acid-binding proteins"/>
    <property type="match status" value="1"/>
</dbReference>
<dbReference type="GeneID" id="20035643"/>
<dbReference type="RefSeq" id="XP_008814208.1">
    <property type="nucleotide sequence ID" value="XM_008815986.1"/>
</dbReference>
<dbReference type="VEuPathDB" id="PlasmoDB:C922_00369"/>
<dbReference type="GO" id="GO:0003684">
    <property type="term" value="F:damaged DNA binding"/>
    <property type="evidence" value="ECO:0007669"/>
    <property type="project" value="TreeGrafter"/>
</dbReference>
<dbReference type="Proteomes" id="UP000030640">
    <property type="component" value="Unassembled WGS sequence"/>
</dbReference>
<dbReference type="InterPro" id="IPR012340">
    <property type="entry name" value="NA-bd_OB-fold"/>
</dbReference>
<comment type="similarity">
    <text evidence="2">Belongs to the replication factor A protein 3 family.</text>
</comment>
<dbReference type="EMBL" id="KI965460">
    <property type="protein sequence ID" value="EUD69506.1"/>
    <property type="molecule type" value="Genomic_DNA"/>
</dbReference>
<dbReference type="GO" id="GO:0035861">
    <property type="term" value="C:site of double-strand break"/>
    <property type="evidence" value="ECO:0007669"/>
    <property type="project" value="TreeGrafter"/>
</dbReference>
<gene>
    <name evidence="4" type="ORF">C922_00369</name>
</gene>
<accession>W7AVU0</accession>
<evidence type="ECO:0000256" key="1">
    <source>
        <dbReference type="ARBA" id="ARBA00004123"/>
    </source>
</evidence>
<evidence type="ECO:0000313" key="5">
    <source>
        <dbReference type="Proteomes" id="UP000030640"/>
    </source>
</evidence>
<sequence>MVVFLCPPFLVFQTARRVNKKYLNKFYNKNVRIVGKVLKKEEGQLTLQTCDNEEVKCFLSENQGEGKLDQYVEVLGKVNKDDTLSDIVYVQNGGNSLNLNEMNNLINLTFLEEFGEIF</sequence>
<dbReference type="GO" id="GO:0006298">
    <property type="term" value="P:mismatch repair"/>
    <property type="evidence" value="ECO:0007669"/>
    <property type="project" value="TreeGrafter"/>
</dbReference>
<dbReference type="PANTHER" id="PTHR15114">
    <property type="entry name" value="REPLICATION PROTEIN A3"/>
    <property type="match status" value="1"/>
</dbReference>
<comment type="subcellular location">
    <subcellularLocation>
        <location evidence="1">Nucleus</location>
    </subcellularLocation>
</comment>
<dbReference type="GO" id="GO:0000724">
    <property type="term" value="P:double-strand break repair via homologous recombination"/>
    <property type="evidence" value="ECO:0007669"/>
    <property type="project" value="TreeGrafter"/>
</dbReference>
<name>W7AVU0_9APIC</name>
<protein>
    <recommendedName>
        <fullName evidence="6">Replication factor A protein 3</fullName>
    </recommendedName>
</protein>
<organism evidence="4 5">
    <name type="scientific">Plasmodium inui San Antonio 1</name>
    <dbReference type="NCBI Taxonomy" id="1237626"/>
    <lineage>
        <taxon>Eukaryota</taxon>
        <taxon>Sar</taxon>
        <taxon>Alveolata</taxon>
        <taxon>Apicomplexa</taxon>
        <taxon>Aconoidasida</taxon>
        <taxon>Haemosporida</taxon>
        <taxon>Plasmodiidae</taxon>
        <taxon>Plasmodium</taxon>
        <taxon>Plasmodium (Plasmodium)</taxon>
    </lineage>
</organism>
<dbReference type="OrthoDB" id="188186at2759"/>